<dbReference type="RefSeq" id="XP_009065184.1">
    <property type="nucleotide sequence ID" value="XM_009066936.1"/>
</dbReference>
<comment type="similarity">
    <text evidence="1">Belongs to the peptidase C2 family.</text>
</comment>
<dbReference type="PANTHER" id="PTHR10183">
    <property type="entry name" value="CALPAIN"/>
    <property type="match status" value="1"/>
</dbReference>
<dbReference type="InterPro" id="IPR038765">
    <property type="entry name" value="Papain-like_cys_pep_sf"/>
</dbReference>
<keyword evidence="10" id="KW-1185">Reference proteome</keyword>
<feature type="active site" evidence="5">
    <location>
        <position position="237"/>
    </location>
</feature>
<dbReference type="KEGG" id="lgi:LOTGIDRAFT_107943"/>
<protein>
    <recommendedName>
        <fullName evidence="8">Calpain catalytic domain-containing protein</fullName>
    </recommendedName>
</protein>
<keyword evidence="4" id="KW-0788">Thiol protease</keyword>
<dbReference type="PRINTS" id="PR00704">
    <property type="entry name" value="CALPAIN"/>
</dbReference>
<evidence type="ECO:0000256" key="7">
    <source>
        <dbReference type="SAM" id="MobiDB-lite"/>
    </source>
</evidence>
<dbReference type="AlphaFoldDB" id="V3ZT32"/>
<gene>
    <name evidence="9" type="ORF">LOTGIDRAFT_107943</name>
</gene>
<dbReference type="OMA" id="SELWATH"/>
<dbReference type="Pfam" id="PF00648">
    <property type="entry name" value="Peptidase_C2"/>
    <property type="match status" value="1"/>
</dbReference>
<dbReference type="GeneID" id="20230290"/>
<dbReference type="InterPro" id="IPR001300">
    <property type="entry name" value="Peptidase_C2_calpain_cat"/>
</dbReference>
<evidence type="ECO:0000313" key="10">
    <source>
        <dbReference type="Proteomes" id="UP000030746"/>
    </source>
</evidence>
<dbReference type="SUPFAM" id="SSF54001">
    <property type="entry name" value="Cysteine proteinases"/>
    <property type="match status" value="1"/>
</dbReference>
<organism evidence="9 10">
    <name type="scientific">Lottia gigantea</name>
    <name type="common">Giant owl limpet</name>
    <dbReference type="NCBI Taxonomy" id="225164"/>
    <lineage>
        <taxon>Eukaryota</taxon>
        <taxon>Metazoa</taxon>
        <taxon>Spiralia</taxon>
        <taxon>Lophotrochozoa</taxon>
        <taxon>Mollusca</taxon>
        <taxon>Gastropoda</taxon>
        <taxon>Patellogastropoda</taxon>
        <taxon>Lottioidea</taxon>
        <taxon>Lottiidae</taxon>
        <taxon>Lottia</taxon>
    </lineage>
</organism>
<dbReference type="PROSITE" id="PS50203">
    <property type="entry name" value="CALPAIN_CAT"/>
    <property type="match status" value="1"/>
</dbReference>
<dbReference type="EMBL" id="KB203566">
    <property type="protein sequence ID" value="ESO84056.1"/>
    <property type="molecule type" value="Genomic_DNA"/>
</dbReference>
<dbReference type="GO" id="GO:0006508">
    <property type="term" value="P:proteolysis"/>
    <property type="evidence" value="ECO:0007669"/>
    <property type="project" value="UniProtKB-KW"/>
</dbReference>
<evidence type="ECO:0000313" key="9">
    <source>
        <dbReference type="EMBL" id="ESO84056.1"/>
    </source>
</evidence>
<dbReference type="CDD" id="cd00044">
    <property type="entry name" value="CysPc"/>
    <property type="match status" value="1"/>
</dbReference>
<dbReference type="GO" id="GO:0004198">
    <property type="term" value="F:calcium-dependent cysteine-type endopeptidase activity"/>
    <property type="evidence" value="ECO:0007669"/>
    <property type="project" value="InterPro"/>
</dbReference>
<comment type="caution">
    <text evidence="6">Lacks conserved residue(s) required for the propagation of feature annotation.</text>
</comment>
<dbReference type="Proteomes" id="UP000030746">
    <property type="component" value="Unassembled WGS sequence"/>
</dbReference>
<dbReference type="PANTHER" id="PTHR10183:SF379">
    <property type="entry name" value="CALPAIN-5"/>
    <property type="match status" value="1"/>
</dbReference>
<evidence type="ECO:0000256" key="4">
    <source>
        <dbReference type="ARBA" id="ARBA00022807"/>
    </source>
</evidence>
<dbReference type="STRING" id="225164.V3ZT32"/>
<dbReference type="HOGENOM" id="CLU_010982_3_1_1"/>
<dbReference type="InterPro" id="IPR000169">
    <property type="entry name" value="Pept_cys_AS"/>
</dbReference>
<dbReference type="Gene3D" id="3.90.70.10">
    <property type="entry name" value="Cysteine proteinases"/>
    <property type="match status" value="1"/>
</dbReference>
<evidence type="ECO:0000259" key="8">
    <source>
        <dbReference type="PROSITE" id="PS50203"/>
    </source>
</evidence>
<name>V3ZT32_LOTGI</name>
<dbReference type="SMART" id="SM00230">
    <property type="entry name" value="CysPc"/>
    <property type="match status" value="1"/>
</dbReference>
<feature type="non-terminal residue" evidence="9">
    <location>
        <position position="1"/>
    </location>
</feature>
<feature type="compositionally biased region" description="Basic and acidic residues" evidence="7">
    <location>
        <begin position="1"/>
        <end position="22"/>
    </location>
</feature>
<feature type="active site" evidence="5">
    <location>
        <position position="75"/>
    </location>
</feature>
<evidence type="ECO:0000256" key="1">
    <source>
        <dbReference type="ARBA" id="ARBA00007623"/>
    </source>
</evidence>
<evidence type="ECO:0000256" key="6">
    <source>
        <dbReference type="PROSITE-ProRule" id="PRU00239"/>
    </source>
</evidence>
<keyword evidence="2" id="KW-0645">Protease</keyword>
<keyword evidence="3" id="KW-0378">Hydrolase</keyword>
<dbReference type="InterPro" id="IPR022684">
    <property type="entry name" value="Calpain_cysteine_protease"/>
</dbReference>
<evidence type="ECO:0000256" key="5">
    <source>
        <dbReference type="PIRSR" id="PIRSR622684-1"/>
    </source>
</evidence>
<feature type="domain" description="Calpain catalytic" evidence="8">
    <location>
        <begin position="20"/>
        <end position="324"/>
    </location>
</feature>
<feature type="non-terminal residue" evidence="9">
    <location>
        <position position="331"/>
    </location>
</feature>
<feature type="region of interest" description="Disordered" evidence="7">
    <location>
        <begin position="1"/>
        <end position="32"/>
    </location>
</feature>
<evidence type="ECO:0000256" key="2">
    <source>
        <dbReference type="ARBA" id="ARBA00022670"/>
    </source>
</evidence>
<reference evidence="9 10" key="1">
    <citation type="journal article" date="2013" name="Nature">
        <title>Insights into bilaterian evolution from three spiralian genomes.</title>
        <authorList>
            <person name="Simakov O."/>
            <person name="Marletaz F."/>
            <person name="Cho S.J."/>
            <person name="Edsinger-Gonzales E."/>
            <person name="Havlak P."/>
            <person name="Hellsten U."/>
            <person name="Kuo D.H."/>
            <person name="Larsson T."/>
            <person name="Lv J."/>
            <person name="Arendt D."/>
            <person name="Savage R."/>
            <person name="Osoegawa K."/>
            <person name="de Jong P."/>
            <person name="Grimwood J."/>
            <person name="Chapman J.A."/>
            <person name="Shapiro H."/>
            <person name="Aerts A."/>
            <person name="Otillar R.P."/>
            <person name="Terry A.Y."/>
            <person name="Boore J.L."/>
            <person name="Grigoriev I.V."/>
            <person name="Lindberg D.R."/>
            <person name="Seaver E.C."/>
            <person name="Weisblat D.A."/>
            <person name="Putnam N.H."/>
            <person name="Rokhsar D.S."/>
        </authorList>
    </citation>
    <scope>NUCLEOTIDE SEQUENCE [LARGE SCALE GENOMIC DNA]</scope>
</reference>
<sequence length="331" mass="38234">KMFSEKFRRIKDEATRSGRPYEDPEFPASSSSLTFQGLWGQDLEWRRPQDIEDNAKFIVGGAKYDDITQGQLGNCWFISVVATIATDEVLFKRVVPDQELDQTGVVCFYFWYDGEWKEIIIDDRLPTSKRGRLIYCKNHAQPNEFWCPLLEKAYAKLYSCYGALDGGLISEALVDLTGGIGETLNLPPKPTNEYVKTMEHLSAILLKCTKMNTMLGAGIIVNEERSERKYTKLMDEHAYSIIKIVEIEYKYDYVTLLLMRDPNARNAGHMEWNGAWSENSDEWNHISLDIKRKLEYSQDLDGQFWISVKDFVKQFDYAYCTHLTPDALTSE</sequence>
<accession>V3ZT32</accession>
<dbReference type="PROSITE" id="PS00139">
    <property type="entry name" value="THIOL_PROTEASE_CYS"/>
    <property type="match status" value="1"/>
</dbReference>
<dbReference type="CTD" id="20230290"/>
<dbReference type="OrthoDB" id="424753at2759"/>
<proteinExistence type="inferred from homology"/>
<dbReference type="GO" id="GO:0005737">
    <property type="term" value="C:cytoplasm"/>
    <property type="evidence" value="ECO:0007669"/>
    <property type="project" value="TreeGrafter"/>
</dbReference>
<evidence type="ECO:0000256" key="3">
    <source>
        <dbReference type="ARBA" id="ARBA00022801"/>
    </source>
</evidence>